<feature type="compositionally biased region" description="Low complexity" evidence="1">
    <location>
        <begin position="201"/>
        <end position="218"/>
    </location>
</feature>
<gene>
    <name evidence="3" type="ORF">DAPPUDRAFT_120679</name>
</gene>
<organism evidence="3 4">
    <name type="scientific">Daphnia pulex</name>
    <name type="common">Water flea</name>
    <dbReference type="NCBI Taxonomy" id="6669"/>
    <lineage>
        <taxon>Eukaryota</taxon>
        <taxon>Metazoa</taxon>
        <taxon>Ecdysozoa</taxon>
        <taxon>Arthropoda</taxon>
        <taxon>Crustacea</taxon>
        <taxon>Branchiopoda</taxon>
        <taxon>Diplostraca</taxon>
        <taxon>Cladocera</taxon>
        <taxon>Anomopoda</taxon>
        <taxon>Daphniidae</taxon>
        <taxon>Daphnia</taxon>
    </lineage>
</organism>
<dbReference type="STRING" id="6669.E9I1Z2"/>
<dbReference type="HOGENOM" id="CLU_1035338_0_0_1"/>
<dbReference type="PhylomeDB" id="E9I1Z2"/>
<evidence type="ECO:0000313" key="3">
    <source>
        <dbReference type="EMBL" id="EFX61988.1"/>
    </source>
</evidence>
<accession>E9I1Z2</accession>
<dbReference type="AlphaFoldDB" id="E9I1Z2"/>
<proteinExistence type="predicted"/>
<dbReference type="PANTHER" id="PTHR37487:SF3">
    <property type="entry name" value="CLEAVAGE_POLYADENYLATION SPECIFICITY FACTOR A SUBUNIT N-TERMINAL DOMAIN-CONTAINING PROTEIN"/>
    <property type="match status" value="1"/>
</dbReference>
<dbReference type="InParanoid" id="E9I1Z2"/>
<reference evidence="3 4" key="1">
    <citation type="journal article" date="2011" name="Science">
        <title>The ecoresponsive genome of Daphnia pulex.</title>
        <authorList>
            <person name="Colbourne J.K."/>
            <person name="Pfrender M.E."/>
            <person name="Gilbert D."/>
            <person name="Thomas W.K."/>
            <person name="Tucker A."/>
            <person name="Oakley T.H."/>
            <person name="Tokishita S."/>
            <person name="Aerts A."/>
            <person name="Arnold G.J."/>
            <person name="Basu M.K."/>
            <person name="Bauer D.J."/>
            <person name="Caceres C.E."/>
            <person name="Carmel L."/>
            <person name="Casola C."/>
            <person name="Choi J.H."/>
            <person name="Detter J.C."/>
            <person name="Dong Q."/>
            <person name="Dusheyko S."/>
            <person name="Eads B.D."/>
            <person name="Frohlich T."/>
            <person name="Geiler-Samerotte K.A."/>
            <person name="Gerlach D."/>
            <person name="Hatcher P."/>
            <person name="Jogdeo S."/>
            <person name="Krijgsveld J."/>
            <person name="Kriventseva E.V."/>
            <person name="Kultz D."/>
            <person name="Laforsch C."/>
            <person name="Lindquist E."/>
            <person name="Lopez J."/>
            <person name="Manak J.R."/>
            <person name="Muller J."/>
            <person name="Pangilinan J."/>
            <person name="Patwardhan R.P."/>
            <person name="Pitluck S."/>
            <person name="Pritham E.J."/>
            <person name="Rechtsteiner A."/>
            <person name="Rho M."/>
            <person name="Rogozin I.B."/>
            <person name="Sakarya O."/>
            <person name="Salamov A."/>
            <person name="Schaack S."/>
            <person name="Shapiro H."/>
            <person name="Shiga Y."/>
            <person name="Skalitzky C."/>
            <person name="Smith Z."/>
            <person name="Souvorov A."/>
            <person name="Sung W."/>
            <person name="Tang Z."/>
            <person name="Tsuchiya D."/>
            <person name="Tu H."/>
            <person name="Vos H."/>
            <person name="Wang M."/>
            <person name="Wolf Y.I."/>
            <person name="Yamagata H."/>
            <person name="Yamada T."/>
            <person name="Ye Y."/>
            <person name="Shaw J.R."/>
            <person name="Andrews J."/>
            <person name="Crease T.J."/>
            <person name="Tang H."/>
            <person name="Lucas S.M."/>
            <person name="Robertson H.M."/>
            <person name="Bork P."/>
            <person name="Koonin E.V."/>
            <person name="Zdobnov E.M."/>
            <person name="Grigoriev I.V."/>
            <person name="Lynch M."/>
            <person name="Boore J.L."/>
        </authorList>
    </citation>
    <scope>NUCLEOTIDE SEQUENCE [LARGE SCALE GENOMIC DNA]</scope>
</reference>
<dbReference type="OrthoDB" id="6083831at2759"/>
<dbReference type="PANTHER" id="PTHR37487">
    <property type="entry name" value="CHROMOSOME 1, WHOLE GENOME SHOTGUN SEQUENCE"/>
    <property type="match status" value="1"/>
</dbReference>
<dbReference type="Proteomes" id="UP000000305">
    <property type="component" value="Unassembled WGS sequence"/>
</dbReference>
<feature type="domain" description="PH" evidence="2">
    <location>
        <begin position="1"/>
        <end position="36"/>
    </location>
</feature>
<evidence type="ECO:0000313" key="4">
    <source>
        <dbReference type="Proteomes" id="UP000000305"/>
    </source>
</evidence>
<name>E9I1Z2_DAPPU</name>
<keyword evidence="4" id="KW-1185">Reference proteome</keyword>
<dbReference type="PROSITE" id="PS50003">
    <property type="entry name" value="PH_DOMAIN"/>
    <property type="match status" value="1"/>
</dbReference>
<sequence>MLQQDQEPTLPQSFHLDAERSKELRSWMTAAQKPAEAKQLRESFVPSFGKNSFDLQVPKLDPSMARRLKEVRGGEASKAEAKEKALAASQYKILDIAKPLLYLWGSAMTEAATNPTTSDPLLVTAAESALQLWGHAFHNITVQRRENVLRLTDPRFEALLTEPGRFKPRDCGLLFGHTFLKSMVRDASDDQKLKALGQPGGRPSTSSGHHSRSSGSRGSKSDRPGSGFTLRGNFNKRGSKPGSSNRGSSDLHGSENSFYRCTVPKLPRN</sequence>
<dbReference type="KEGG" id="dpx:DAPPUDRAFT_120679"/>
<evidence type="ECO:0000259" key="2">
    <source>
        <dbReference type="PROSITE" id="PS50003"/>
    </source>
</evidence>
<dbReference type="EMBL" id="GL733930">
    <property type="protein sequence ID" value="EFX61988.1"/>
    <property type="molecule type" value="Genomic_DNA"/>
</dbReference>
<protein>
    <recommendedName>
        <fullName evidence="2">PH domain-containing protein</fullName>
    </recommendedName>
</protein>
<feature type="region of interest" description="Disordered" evidence="1">
    <location>
        <begin position="193"/>
        <end position="269"/>
    </location>
</feature>
<evidence type="ECO:0000256" key="1">
    <source>
        <dbReference type="SAM" id="MobiDB-lite"/>
    </source>
</evidence>
<dbReference type="InterPro" id="IPR001849">
    <property type="entry name" value="PH_domain"/>
</dbReference>